<feature type="transmembrane region" description="Helical" evidence="1">
    <location>
        <begin position="84"/>
        <end position="103"/>
    </location>
</feature>
<keyword evidence="1" id="KW-0812">Transmembrane</keyword>
<dbReference type="Pfam" id="PF06170">
    <property type="entry name" value="DUF983"/>
    <property type="match status" value="1"/>
</dbReference>
<sequence>MDTRSAQRDTKHAILLGLAGRCPHCGKGRLFDGGLRSARECSVCQEDLTPQRADDFPAYLVILVLGHLLVPIVVLVNMAWDLPLWSQMVGWCVLAVLIAVLMIRPAKGAVIGAQWALRMGGFAKQ</sequence>
<protein>
    <submittedName>
        <fullName evidence="2">DUF983 domain-containing protein</fullName>
    </submittedName>
</protein>
<dbReference type="EMBL" id="JACEIB010000005">
    <property type="protein sequence ID" value="MBA2934018.1"/>
    <property type="molecule type" value="Genomic_DNA"/>
</dbReference>
<proteinExistence type="predicted"/>
<accession>A0A838L924</accession>
<gene>
    <name evidence="2" type="ORF">HZF05_07885</name>
</gene>
<name>A0A838L924_9SPHN</name>
<dbReference type="InterPro" id="IPR009325">
    <property type="entry name" value="DUF983"/>
</dbReference>
<evidence type="ECO:0000256" key="1">
    <source>
        <dbReference type="SAM" id="Phobius"/>
    </source>
</evidence>
<comment type="caution">
    <text evidence="2">The sequence shown here is derived from an EMBL/GenBank/DDBJ whole genome shotgun (WGS) entry which is preliminary data.</text>
</comment>
<evidence type="ECO:0000313" key="2">
    <source>
        <dbReference type="EMBL" id="MBA2934018.1"/>
    </source>
</evidence>
<keyword evidence="1" id="KW-0472">Membrane</keyword>
<organism evidence="2 3">
    <name type="scientific">Sphingomonas chungangi</name>
    <dbReference type="NCBI Taxonomy" id="2683589"/>
    <lineage>
        <taxon>Bacteria</taxon>
        <taxon>Pseudomonadati</taxon>
        <taxon>Pseudomonadota</taxon>
        <taxon>Alphaproteobacteria</taxon>
        <taxon>Sphingomonadales</taxon>
        <taxon>Sphingomonadaceae</taxon>
        <taxon>Sphingomonas</taxon>
    </lineage>
</organism>
<dbReference type="Proteomes" id="UP000570166">
    <property type="component" value="Unassembled WGS sequence"/>
</dbReference>
<feature type="transmembrane region" description="Helical" evidence="1">
    <location>
        <begin position="58"/>
        <end position="78"/>
    </location>
</feature>
<reference evidence="2 3" key="1">
    <citation type="submission" date="2020-07" db="EMBL/GenBank/DDBJ databases">
        <authorList>
            <person name="Sun Q."/>
        </authorList>
    </citation>
    <scope>NUCLEOTIDE SEQUENCE [LARGE SCALE GENOMIC DNA]</scope>
    <source>
        <strain evidence="2 3">CGMCC 1.13654</strain>
    </source>
</reference>
<dbReference type="AlphaFoldDB" id="A0A838L924"/>
<dbReference type="RefSeq" id="WP_160366248.1">
    <property type="nucleotide sequence ID" value="NZ_JACEIB010000005.1"/>
</dbReference>
<keyword evidence="3" id="KW-1185">Reference proteome</keyword>
<keyword evidence="1" id="KW-1133">Transmembrane helix</keyword>
<evidence type="ECO:0000313" key="3">
    <source>
        <dbReference type="Proteomes" id="UP000570166"/>
    </source>
</evidence>